<reference evidence="1" key="1">
    <citation type="submission" date="2022-07" db="EMBL/GenBank/DDBJ databases">
        <title>Genome Sequence of Lecanicillium saksenae.</title>
        <authorList>
            <person name="Buettner E."/>
        </authorList>
    </citation>
    <scope>NUCLEOTIDE SEQUENCE</scope>
    <source>
        <strain evidence="1">VT-O1</strain>
    </source>
</reference>
<comment type="caution">
    <text evidence="1">The sequence shown here is derived from an EMBL/GenBank/DDBJ whole genome shotgun (WGS) entry which is preliminary data.</text>
</comment>
<keyword evidence="2" id="KW-1185">Reference proteome</keyword>
<evidence type="ECO:0000313" key="1">
    <source>
        <dbReference type="EMBL" id="KAJ3490808.1"/>
    </source>
</evidence>
<accession>A0ACC1QUW2</accession>
<name>A0ACC1QUW2_9HYPO</name>
<dbReference type="EMBL" id="JANAKD010000672">
    <property type="protein sequence ID" value="KAJ3490808.1"/>
    <property type="molecule type" value="Genomic_DNA"/>
</dbReference>
<dbReference type="Proteomes" id="UP001148737">
    <property type="component" value="Unassembled WGS sequence"/>
</dbReference>
<sequence length="396" mass="43736">MATRWSRLFGAIVAAILLSNLYPYLSNRFRTFSIILGNTPSKLDEVNLLPNHRVIFEDKLQNCEDVLTIPSQGAAIIGCDRGRDMWNTVMGTFTKNTSSVPAGNLFLYRYKDSSNPSLSQIRLTGYASAAQFHPLGIAFNEASSTLLVSNHHFDGPRIEIFRLDISSHPPVARHLRTIVHPLIRSPNSIVALKEHEFFFTNDHYFLIRRNRYLAKLETYAALPLGGIVHVTLNSDWSVTARTVANLAYPNGIALLNASTIAVALTGSCQVKLFDIKTDRSLVSVAEIDVPFFPDNLSSEEDGVLLISGHPHPPSLERLVKHRIQCMELNLPANCGTLTAPSGVSEWTEKDGLRRLYLSETGFSASTTAVWDAERRTGVITGLYGDGILVWGETKGA</sequence>
<evidence type="ECO:0000313" key="2">
    <source>
        <dbReference type="Proteomes" id="UP001148737"/>
    </source>
</evidence>
<protein>
    <submittedName>
        <fullName evidence="1">Uncharacterized protein</fullName>
    </submittedName>
</protein>
<organism evidence="1 2">
    <name type="scientific">Lecanicillium saksenae</name>
    <dbReference type="NCBI Taxonomy" id="468837"/>
    <lineage>
        <taxon>Eukaryota</taxon>
        <taxon>Fungi</taxon>
        <taxon>Dikarya</taxon>
        <taxon>Ascomycota</taxon>
        <taxon>Pezizomycotina</taxon>
        <taxon>Sordariomycetes</taxon>
        <taxon>Hypocreomycetidae</taxon>
        <taxon>Hypocreales</taxon>
        <taxon>Cordycipitaceae</taxon>
        <taxon>Lecanicillium</taxon>
    </lineage>
</organism>
<proteinExistence type="predicted"/>
<gene>
    <name evidence="1" type="ORF">NLG97_g5711</name>
</gene>